<dbReference type="UniPathway" id="UPA00122">
    <property type="reaction ID" value="UER00961"/>
</dbReference>
<dbReference type="Gene3D" id="3.30.70.260">
    <property type="match status" value="1"/>
</dbReference>
<keyword evidence="5" id="KW-0827">Tyrosine biosynthesis</keyword>
<dbReference type="InterPro" id="IPR003099">
    <property type="entry name" value="Prephen_DH"/>
</dbReference>
<comment type="caution">
    <text evidence="13">The sequence shown here is derived from an EMBL/GenBank/DDBJ whole genome shotgun (WGS) entry which is preliminary data.</text>
</comment>
<dbReference type="Pfam" id="PF02153">
    <property type="entry name" value="PDH_N"/>
    <property type="match status" value="1"/>
</dbReference>
<dbReference type="EMBL" id="SOEG01000003">
    <property type="protein sequence ID" value="TDX53312.1"/>
    <property type="molecule type" value="Genomic_DNA"/>
</dbReference>
<dbReference type="STRING" id="926561.GCA_000379025_01832"/>
<feature type="domain" description="ACT" evidence="12">
    <location>
        <begin position="294"/>
        <end position="362"/>
    </location>
</feature>
<sequence length="362" mass="40232">MIRRVAIVGVGLIGSSLGLAFQDINEIEEVIGIDKNSDYLQQALDIGAINRTDSLEEGVKNVDLVILATPVGIIKDLVQKILPYINPNTIITDVGSTKSNLVGELEKLTKGYNYIGGHPMTGSETVGPRGADKYLFENAIYVLTETENTRQDYLLLLKDLIERVGAQALILSPLRHDKIVAITSHLPHLVAVNLMSVIAELAEEDELLTSLIAGGFRDTTRISAGDPIMWRDIFLNNKDAVLDTISLFEEKLSYLKEIINRDSTEKLTAMLSETRDARLKLPMKKKGLLPSNFELILTLEDKPKAIAKVATLLGNNEINIQDIEVLKVREDGGTIRLSFRQEDEHLEAYQLLQQNSYKVTKK</sequence>
<dbReference type="PROSITE" id="PS51671">
    <property type="entry name" value="ACT"/>
    <property type="match status" value="1"/>
</dbReference>
<proteinExistence type="inferred from homology"/>
<keyword evidence="8" id="KW-0520">NAD</keyword>
<organism evidence="13 14">
    <name type="scientific">Orenia marismortui</name>
    <dbReference type="NCBI Taxonomy" id="46469"/>
    <lineage>
        <taxon>Bacteria</taxon>
        <taxon>Bacillati</taxon>
        <taxon>Bacillota</taxon>
        <taxon>Clostridia</taxon>
        <taxon>Halanaerobiales</taxon>
        <taxon>Halobacteroidaceae</taxon>
        <taxon>Orenia</taxon>
    </lineage>
</organism>
<evidence type="ECO:0000256" key="7">
    <source>
        <dbReference type="ARBA" id="ARBA00023002"/>
    </source>
</evidence>
<evidence type="ECO:0000313" key="14">
    <source>
        <dbReference type="Proteomes" id="UP000295832"/>
    </source>
</evidence>
<dbReference type="InterPro" id="IPR002912">
    <property type="entry name" value="ACT_dom"/>
</dbReference>
<keyword evidence="7" id="KW-0560">Oxidoreductase</keyword>
<dbReference type="GO" id="GO:0006571">
    <property type="term" value="P:tyrosine biosynthetic process"/>
    <property type="evidence" value="ECO:0007669"/>
    <property type="project" value="UniProtKB-UniPathway"/>
</dbReference>
<reference evidence="13 14" key="1">
    <citation type="submission" date="2019-03" db="EMBL/GenBank/DDBJ databases">
        <title>Subsurface microbial communities from deep shales in Ohio and West Virginia, USA.</title>
        <authorList>
            <person name="Wrighton K."/>
        </authorList>
    </citation>
    <scope>NUCLEOTIDE SEQUENCE [LARGE SCALE GENOMIC DNA]</scope>
    <source>
        <strain evidence="13 14">MSL 6dP</strain>
    </source>
</reference>
<dbReference type="Proteomes" id="UP000295832">
    <property type="component" value="Unassembled WGS sequence"/>
</dbReference>
<dbReference type="InterPro" id="IPR046826">
    <property type="entry name" value="PDH_N"/>
</dbReference>
<keyword evidence="6" id="KW-0028">Amino-acid biosynthesis</keyword>
<evidence type="ECO:0000256" key="8">
    <source>
        <dbReference type="ARBA" id="ARBA00023027"/>
    </source>
</evidence>
<evidence type="ECO:0000256" key="9">
    <source>
        <dbReference type="ARBA" id="ARBA00023141"/>
    </source>
</evidence>
<dbReference type="Pfam" id="PF20463">
    <property type="entry name" value="PDH_C"/>
    <property type="match status" value="1"/>
</dbReference>
<dbReference type="EC" id="1.3.1.12" evidence="3"/>
<evidence type="ECO:0000256" key="5">
    <source>
        <dbReference type="ARBA" id="ARBA00022498"/>
    </source>
</evidence>
<evidence type="ECO:0000259" key="11">
    <source>
        <dbReference type="PROSITE" id="PS51176"/>
    </source>
</evidence>
<gene>
    <name evidence="13" type="ORF">C7959_103165</name>
</gene>
<dbReference type="SUPFAM" id="SSF48179">
    <property type="entry name" value="6-phosphogluconate dehydrogenase C-terminal domain-like"/>
    <property type="match status" value="1"/>
</dbReference>
<dbReference type="GO" id="GO:0070403">
    <property type="term" value="F:NAD+ binding"/>
    <property type="evidence" value="ECO:0007669"/>
    <property type="project" value="InterPro"/>
</dbReference>
<dbReference type="InterPro" id="IPR050812">
    <property type="entry name" value="Preph/Arog_dehydrog"/>
</dbReference>
<evidence type="ECO:0000256" key="2">
    <source>
        <dbReference type="ARBA" id="ARBA00007964"/>
    </source>
</evidence>
<evidence type="ECO:0000259" key="12">
    <source>
        <dbReference type="PROSITE" id="PS51671"/>
    </source>
</evidence>
<dbReference type="Gene3D" id="1.10.3660.10">
    <property type="entry name" value="6-phosphogluconate dehydrogenase C-terminal like domain"/>
    <property type="match status" value="1"/>
</dbReference>
<dbReference type="FunFam" id="3.40.50.720:FF:000208">
    <property type="entry name" value="Prephenate dehydrogenase"/>
    <property type="match status" value="1"/>
</dbReference>
<dbReference type="InterPro" id="IPR045865">
    <property type="entry name" value="ACT-like_dom_sf"/>
</dbReference>
<evidence type="ECO:0000256" key="4">
    <source>
        <dbReference type="ARBA" id="ARBA00016891"/>
    </source>
</evidence>
<evidence type="ECO:0000313" key="13">
    <source>
        <dbReference type="EMBL" id="TDX53312.1"/>
    </source>
</evidence>
<dbReference type="GO" id="GO:0008977">
    <property type="term" value="F:prephenate dehydrogenase (NAD+) activity"/>
    <property type="evidence" value="ECO:0007669"/>
    <property type="project" value="UniProtKB-EC"/>
</dbReference>
<dbReference type="PANTHER" id="PTHR21363:SF0">
    <property type="entry name" value="PREPHENATE DEHYDROGENASE [NADP(+)]"/>
    <property type="match status" value="1"/>
</dbReference>
<evidence type="ECO:0000256" key="6">
    <source>
        <dbReference type="ARBA" id="ARBA00022605"/>
    </source>
</evidence>
<protein>
    <recommendedName>
        <fullName evidence="4">Prephenate dehydrogenase</fullName>
        <ecNumber evidence="3">1.3.1.12</ecNumber>
    </recommendedName>
</protein>
<dbReference type="InterPro" id="IPR008927">
    <property type="entry name" value="6-PGluconate_DH-like_C_sf"/>
</dbReference>
<keyword evidence="14" id="KW-1185">Reference proteome</keyword>
<evidence type="ECO:0000256" key="10">
    <source>
        <dbReference type="ARBA" id="ARBA00049260"/>
    </source>
</evidence>
<dbReference type="InterPro" id="IPR046825">
    <property type="entry name" value="PDH_C"/>
</dbReference>
<dbReference type="SUPFAM" id="SSF51735">
    <property type="entry name" value="NAD(P)-binding Rossmann-fold domains"/>
    <property type="match status" value="1"/>
</dbReference>
<accession>A0A4R8H170</accession>
<dbReference type="InterPro" id="IPR036291">
    <property type="entry name" value="NAD(P)-bd_dom_sf"/>
</dbReference>
<evidence type="ECO:0000256" key="3">
    <source>
        <dbReference type="ARBA" id="ARBA00012068"/>
    </source>
</evidence>
<dbReference type="FunFam" id="1.10.3660.10:FF:000003">
    <property type="entry name" value="Prephenate dehydrogenase"/>
    <property type="match status" value="1"/>
</dbReference>
<comment type="pathway">
    <text evidence="1">Amino-acid biosynthesis; L-tyrosine biosynthesis; (4-hydroxyphenyl)pyruvate from prephenate (NAD(+) route): step 1/1.</text>
</comment>
<dbReference type="PANTHER" id="PTHR21363">
    <property type="entry name" value="PREPHENATE DEHYDROGENASE"/>
    <property type="match status" value="1"/>
</dbReference>
<evidence type="ECO:0000256" key="1">
    <source>
        <dbReference type="ARBA" id="ARBA00005067"/>
    </source>
</evidence>
<keyword evidence="9" id="KW-0057">Aromatic amino acid biosynthesis</keyword>
<name>A0A4R8H170_9FIRM</name>
<dbReference type="RefSeq" id="WP_134115015.1">
    <property type="nucleotide sequence ID" value="NZ_SOEG01000003.1"/>
</dbReference>
<dbReference type="Gene3D" id="3.40.50.720">
    <property type="entry name" value="NAD(P)-binding Rossmann-like Domain"/>
    <property type="match status" value="1"/>
</dbReference>
<comment type="similarity">
    <text evidence="2">Belongs to the prephenate/arogenate dehydrogenase family.</text>
</comment>
<dbReference type="SUPFAM" id="SSF55021">
    <property type="entry name" value="ACT-like"/>
    <property type="match status" value="1"/>
</dbReference>
<dbReference type="AlphaFoldDB" id="A0A4R8H170"/>
<dbReference type="GO" id="GO:0004665">
    <property type="term" value="F:prephenate dehydrogenase (NADP+) activity"/>
    <property type="evidence" value="ECO:0007669"/>
    <property type="project" value="InterPro"/>
</dbReference>
<feature type="domain" description="Prephenate/arogenate dehydrogenase" evidence="11">
    <location>
        <begin position="3"/>
        <end position="289"/>
    </location>
</feature>
<comment type="catalytic activity">
    <reaction evidence="10">
        <text>prephenate + NAD(+) = 3-(4-hydroxyphenyl)pyruvate + CO2 + NADH</text>
        <dbReference type="Rhea" id="RHEA:13869"/>
        <dbReference type="ChEBI" id="CHEBI:16526"/>
        <dbReference type="ChEBI" id="CHEBI:29934"/>
        <dbReference type="ChEBI" id="CHEBI:36242"/>
        <dbReference type="ChEBI" id="CHEBI:57540"/>
        <dbReference type="ChEBI" id="CHEBI:57945"/>
        <dbReference type="EC" id="1.3.1.12"/>
    </reaction>
</comment>
<dbReference type="PROSITE" id="PS51176">
    <property type="entry name" value="PDH_ADH"/>
    <property type="match status" value="1"/>
</dbReference>